<dbReference type="EMBL" id="NJGU01000007">
    <property type="protein sequence ID" value="OWY28320.1"/>
    <property type="molecule type" value="Genomic_DNA"/>
</dbReference>
<accession>A0A246WPP5</accession>
<dbReference type="Proteomes" id="UP000197596">
    <property type="component" value="Unassembled WGS sequence"/>
</dbReference>
<gene>
    <name evidence="1" type="ORF">CEJ42_13820</name>
</gene>
<organism evidence="1 2">
    <name type="scientific">Herbaspirillum robiniae</name>
    <dbReference type="NCBI Taxonomy" id="2014887"/>
    <lineage>
        <taxon>Bacteria</taxon>
        <taxon>Pseudomonadati</taxon>
        <taxon>Pseudomonadota</taxon>
        <taxon>Betaproteobacteria</taxon>
        <taxon>Burkholderiales</taxon>
        <taxon>Oxalobacteraceae</taxon>
        <taxon>Herbaspirillum</taxon>
    </lineage>
</organism>
<proteinExistence type="predicted"/>
<comment type="caution">
    <text evidence="1">The sequence shown here is derived from an EMBL/GenBank/DDBJ whole genome shotgun (WGS) entry which is preliminary data.</text>
</comment>
<name>A0A246WPP5_9BURK</name>
<protein>
    <submittedName>
        <fullName evidence="1">Uncharacterized protein</fullName>
    </submittedName>
</protein>
<reference evidence="1 2" key="1">
    <citation type="submission" date="2017-06" db="EMBL/GenBank/DDBJ databases">
        <title>Herbaspirillum phytohormonus sp. nov., isolated from the root nodule of Robinia pseudoacacia in lead-zinc mine.</title>
        <authorList>
            <person name="Fan M."/>
            <person name="Lin Y."/>
        </authorList>
    </citation>
    <scope>NUCLEOTIDE SEQUENCE [LARGE SCALE GENOMIC DNA]</scope>
    <source>
        <strain evidence="1 2">HZ10</strain>
    </source>
</reference>
<evidence type="ECO:0000313" key="1">
    <source>
        <dbReference type="EMBL" id="OWY28320.1"/>
    </source>
</evidence>
<sequence length="67" mass="6959">MSGDAALLARASSGCFFADGENRAIIPFPCGNMLVASVVRLVPGMPEQAQPASFSLFPLPIAMHPGQ</sequence>
<dbReference type="AlphaFoldDB" id="A0A246WPP5"/>
<evidence type="ECO:0000313" key="2">
    <source>
        <dbReference type="Proteomes" id="UP000197596"/>
    </source>
</evidence>